<evidence type="ECO:0000256" key="4">
    <source>
        <dbReference type="ARBA" id="ARBA00012462"/>
    </source>
</evidence>
<feature type="active site" description="Charge relay system" evidence="15">
    <location>
        <position position="289"/>
    </location>
</feature>
<evidence type="ECO:0000256" key="8">
    <source>
        <dbReference type="ARBA" id="ARBA00022729"/>
    </source>
</evidence>
<dbReference type="FunFam" id="3.40.50.200:FF:000015">
    <property type="entry name" value="Tripeptidyl peptidase A"/>
    <property type="match status" value="1"/>
</dbReference>
<dbReference type="InterPro" id="IPR030400">
    <property type="entry name" value="Sedolisin_dom"/>
</dbReference>
<comment type="subcellular location">
    <subcellularLocation>
        <location evidence="3">Secreted</location>
        <location evidence="3">Extracellular space</location>
    </subcellularLocation>
</comment>
<dbReference type="Pfam" id="PF00082">
    <property type="entry name" value="Peptidase_S8"/>
    <property type="match status" value="1"/>
</dbReference>
<dbReference type="InterPro" id="IPR050819">
    <property type="entry name" value="Tripeptidyl-peptidase_I"/>
</dbReference>
<dbReference type="InterPro" id="IPR000209">
    <property type="entry name" value="Peptidase_S8/S53_dom"/>
</dbReference>
<comment type="catalytic activity">
    <reaction evidence="1">
        <text>Release of an N-terminal tripeptide from a polypeptide.</text>
        <dbReference type="EC" id="3.4.14.10"/>
    </reaction>
</comment>
<reference evidence="18 19" key="1">
    <citation type="submission" date="2016-07" db="EMBL/GenBank/DDBJ databases">
        <title>Draft genome of the white-rot fungus Obba rivulosa 3A-2.</title>
        <authorList>
            <consortium name="DOE Joint Genome Institute"/>
            <person name="Miettinen O."/>
            <person name="Riley R."/>
            <person name="Acob R."/>
            <person name="Barry K."/>
            <person name="Cullen D."/>
            <person name="De Vries R."/>
            <person name="Hainaut M."/>
            <person name="Hatakka A."/>
            <person name="Henrissat B."/>
            <person name="Hilden K."/>
            <person name="Kuo R."/>
            <person name="Labutti K."/>
            <person name="Lipzen A."/>
            <person name="Makela M.R."/>
            <person name="Sandor L."/>
            <person name="Spatafora J.W."/>
            <person name="Grigoriev I.V."/>
            <person name="Hibbett D.S."/>
        </authorList>
    </citation>
    <scope>NUCLEOTIDE SEQUENCE [LARGE SCALE GENOMIC DNA]</scope>
    <source>
        <strain evidence="18 19">3A-2</strain>
    </source>
</reference>
<comment type="function">
    <text evidence="2">Secreted tripeptidyl-peptidase which degrades proteins at acidic pHs and is involved in virulence.</text>
</comment>
<dbReference type="CDD" id="cd04056">
    <property type="entry name" value="Peptidases_S53"/>
    <property type="match status" value="1"/>
</dbReference>
<keyword evidence="6 15" id="KW-0645">Protease</keyword>
<feature type="domain" description="Peptidase S53" evidence="17">
    <location>
        <begin position="213"/>
        <end position="569"/>
    </location>
</feature>
<evidence type="ECO:0000256" key="14">
    <source>
        <dbReference type="ARBA" id="ARBA00023180"/>
    </source>
</evidence>
<sequence>MVSVKLVLACLFSLALSKPTARNMLLHESLEGVPDGFQLIGPASPDTVLKMRIALVQSDPAGLEAALYDVSTPSSANYGQHLSKEEVEKFVAPTAESVQAVTAWLAENDITATQLSPAGDWLGFEVPVSQAQDLFDAQFSIFTHQTTGTQSVRTLSYSIPADLQGHLDLVFPTINFPDPNANLPVFRHAPAKRDVTVDTNLVSDAVPASCASTITPACLQALYGIPTTPATQSTNQLGVSGFIEQFANQADLKTFLSKFRTDISSSTTFSLETLDGGENTQTSRDAGVEADLDVQYTVGLATDVPVTFISVGEDNQDGSLGGFLDIINFLLDQDSPPQVLTTSYGQNENTVSRAVANNLCNAYAQLGARGTSILFASGDGGVSGSQSGSCKTFVPTFPSGCPFMTSVGATTGINPETAASFSSGGFSNYFGIPSYQASAVSSYLAALGSTNSGKFNTSGRAYPDVSTQGENFEIVVSGETEEVDGTSCASPTFASVISLLNDQLIAAGKSPLGFLNPFLYSTGASAFTDITSGDNPGCNTNGFPAKAGWDPVTGLGTPNFAKLLTAVGL</sequence>
<proteinExistence type="predicted"/>
<comment type="cofactor">
    <cofactor evidence="15">
        <name>Ca(2+)</name>
        <dbReference type="ChEBI" id="CHEBI:29108"/>
    </cofactor>
    <text evidence="15">Binds 1 Ca(2+) ion per subunit.</text>
</comment>
<dbReference type="Gene3D" id="3.40.50.200">
    <property type="entry name" value="Peptidase S8/S53 domain"/>
    <property type="match status" value="1"/>
</dbReference>
<keyword evidence="14" id="KW-0325">Glycoprotein</keyword>
<dbReference type="PANTHER" id="PTHR14218">
    <property type="entry name" value="PROTEASE S8 TRIPEPTIDYL PEPTIDASE I CLN2"/>
    <property type="match status" value="1"/>
</dbReference>
<protein>
    <recommendedName>
        <fullName evidence="4">tripeptidyl-peptidase II</fullName>
        <ecNumber evidence="4">3.4.14.10</ecNumber>
    </recommendedName>
</protein>
<evidence type="ECO:0000256" key="13">
    <source>
        <dbReference type="ARBA" id="ARBA00023145"/>
    </source>
</evidence>
<dbReference type="GO" id="GO:0005576">
    <property type="term" value="C:extracellular region"/>
    <property type="evidence" value="ECO:0007669"/>
    <property type="project" value="UniProtKB-SubCell"/>
</dbReference>
<feature type="binding site" evidence="15">
    <location>
        <position position="529"/>
    </location>
    <ligand>
        <name>Ca(2+)</name>
        <dbReference type="ChEBI" id="CHEBI:29108"/>
    </ligand>
</feature>
<dbReference type="EMBL" id="KV722658">
    <property type="protein sequence ID" value="OCH84566.1"/>
    <property type="molecule type" value="Genomic_DNA"/>
</dbReference>
<keyword evidence="11 15" id="KW-0106">Calcium</keyword>
<keyword evidence="9 15" id="KW-0378">Hydrolase</keyword>
<dbReference type="GO" id="GO:0046872">
    <property type="term" value="F:metal ion binding"/>
    <property type="evidence" value="ECO:0007669"/>
    <property type="project" value="UniProtKB-UniRule"/>
</dbReference>
<evidence type="ECO:0000256" key="5">
    <source>
        <dbReference type="ARBA" id="ARBA00022525"/>
    </source>
</evidence>
<dbReference type="PROSITE" id="PS51695">
    <property type="entry name" value="SEDOLISIN"/>
    <property type="match status" value="1"/>
</dbReference>
<evidence type="ECO:0000313" key="19">
    <source>
        <dbReference type="Proteomes" id="UP000250043"/>
    </source>
</evidence>
<keyword evidence="19" id="KW-1185">Reference proteome</keyword>
<feature type="binding site" evidence="15">
    <location>
        <position position="530"/>
    </location>
    <ligand>
        <name>Ca(2+)</name>
        <dbReference type="ChEBI" id="CHEBI:29108"/>
    </ligand>
</feature>
<dbReference type="InterPro" id="IPR015366">
    <property type="entry name" value="S53_propep"/>
</dbReference>
<accession>A0A8E2DF46</accession>
<dbReference type="CDD" id="cd11377">
    <property type="entry name" value="Pro-peptidase_S53"/>
    <property type="match status" value="1"/>
</dbReference>
<dbReference type="GO" id="GO:0004252">
    <property type="term" value="F:serine-type endopeptidase activity"/>
    <property type="evidence" value="ECO:0007669"/>
    <property type="project" value="UniProtKB-UniRule"/>
</dbReference>
<evidence type="ECO:0000256" key="9">
    <source>
        <dbReference type="ARBA" id="ARBA00022801"/>
    </source>
</evidence>
<evidence type="ECO:0000256" key="2">
    <source>
        <dbReference type="ARBA" id="ARBA00002451"/>
    </source>
</evidence>
<feature type="binding site" evidence="15">
    <location>
        <position position="548"/>
    </location>
    <ligand>
        <name>Ca(2+)</name>
        <dbReference type="ChEBI" id="CHEBI:29108"/>
    </ligand>
</feature>
<evidence type="ECO:0000256" key="10">
    <source>
        <dbReference type="ARBA" id="ARBA00022825"/>
    </source>
</evidence>
<feature type="active site" description="Charge relay system" evidence="15">
    <location>
        <position position="293"/>
    </location>
</feature>
<dbReference type="GO" id="GO:0006508">
    <property type="term" value="P:proteolysis"/>
    <property type="evidence" value="ECO:0007669"/>
    <property type="project" value="UniProtKB-KW"/>
</dbReference>
<evidence type="ECO:0000313" key="18">
    <source>
        <dbReference type="EMBL" id="OCH84566.1"/>
    </source>
</evidence>
<dbReference type="Pfam" id="PF09286">
    <property type="entry name" value="Pro-kuma_activ"/>
    <property type="match status" value="1"/>
</dbReference>
<keyword evidence="12" id="KW-0843">Virulence</keyword>
<evidence type="ECO:0000256" key="7">
    <source>
        <dbReference type="ARBA" id="ARBA00022723"/>
    </source>
</evidence>
<organism evidence="18 19">
    <name type="scientific">Obba rivulosa</name>
    <dbReference type="NCBI Taxonomy" id="1052685"/>
    <lineage>
        <taxon>Eukaryota</taxon>
        <taxon>Fungi</taxon>
        <taxon>Dikarya</taxon>
        <taxon>Basidiomycota</taxon>
        <taxon>Agaricomycotina</taxon>
        <taxon>Agaricomycetes</taxon>
        <taxon>Polyporales</taxon>
        <taxon>Gelatoporiaceae</taxon>
        <taxon>Obba</taxon>
    </lineage>
</organism>
<keyword evidence="7 15" id="KW-0479">Metal-binding</keyword>
<evidence type="ECO:0000259" key="17">
    <source>
        <dbReference type="PROSITE" id="PS51695"/>
    </source>
</evidence>
<dbReference type="InterPro" id="IPR036852">
    <property type="entry name" value="Peptidase_S8/S53_dom_sf"/>
</dbReference>
<dbReference type="OrthoDB" id="409122at2759"/>
<gene>
    <name evidence="18" type="ORF">OBBRIDRAFT_839602</name>
</gene>
<evidence type="ECO:0000256" key="1">
    <source>
        <dbReference type="ARBA" id="ARBA00001910"/>
    </source>
</evidence>
<dbReference type="GO" id="GO:0008240">
    <property type="term" value="F:tripeptidyl-peptidase activity"/>
    <property type="evidence" value="ECO:0007669"/>
    <property type="project" value="UniProtKB-EC"/>
</dbReference>
<feature type="chain" id="PRO_5034653586" description="tripeptidyl-peptidase II" evidence="16">
    <location>
        <begin position="18"/>
        <end position="569"/>
    </location>
</feature>
<dbReference type="SUPFAM" id="SSF52743">
    <property type="entry name" value="Subtilisin-like"/>
    <property type="match status" value="1"/>
</dbReference>
<feature type="signal peptide" evidence="16">
    <location>
        <begin position="1"/>
        <end position="17"/>
    </location>
</feature>
<dbReference type="Proteomes" id="UP000250043">
    <property type="component" value="Unassembled WGS sequence"/>
</dbReference>
<feature type="active site" description="Charge relay system" evidence="15">
    <location>
        <position position="487"/>
    </location>
</feature>
<dbReference type="EC" id="3.4.14.10" evidence="4"/>
<name>A0A8E2DF46_9APHY</name>
<feature type="binding site" evidence="15">
    <location>
        <position position="550"/>
    </location>
    <ligand>
        <name>Ca(2+)</name>
        <dbReference type="ChEBI" id="CHEBI:29108"/>
    </ligand>
</feature>
<evidence type="ECO:0000256" key="6">
    <source>
        <dbReference type="ARBA" id="ARBA00022670"/>
    </source>
</evidence>
<dbReference type="SUPFAM" id="SSF54897">
    <property type="entry name" value="Protease propeptides/inhibitors"/>
    <property type="match status" value="1"/>
</dbReference>
<evidence type="ECO:0000256" key="3">
    <source>
        <dbReference type="ARBA" id="ARBA00004239"/>
    </source>
</evidence>
<keyword evidence="10 15" id="KW-0720">Serine protease</keyword>
<evidence type="ECO:0000256" key="12">
    <source>
        <dbReference type="ARBA" id="ARBA00023026"/>
    </source>
</evidence>
<keyword evidence="5" id="KW-0964">Secreted</keyword>
<dbReference type="AlphaFoldDB" id="A0A8E2DF46"/>
<dbReference type="SMART" id="SM00944">
    <property type="entry name" value="Pro-kuma_activ"/>
    <property type="match status" value="1"/>
</dbReference>
<keyword evidence="13" id="KW-0865">Zymogen</keyword>
<evidence type="ECO:0000256" key="15">
    <source>
        <dbReference type="PROSITE-ProRule" id="PRU01032"/>
    </source>
</evidence>
<dbReference type="PANTHER" id="PTHR14218:SF15">
    <property type="entry name" value="TRIPEPTIDYL-PEPTIDASE 1"/>
    <property type="match status" value="1"/>
</dbReference>
<evidence type="ECO:0000256" key="11">
    <source>
        <dbReference type="ARBA" id="ARBA00022837"/>
    </source>
</evidence>
<evidence type="ECO:0000256" key="16">
    <source>
        <dbReference type="SAM" id="SignalP"/>
    </source>
</evidence>
<keyword evidence="8 16" id="KW-0732">Signal</keyword>